<dbReference type="Proteomes" id="UP000828048">
    <property type="component" value="Chromosome 3"/>
</dbReference>
<protein>
    <submittedName>
        <fullName evidence="1">Uncharacterized protein</fullName>
    </submittedName>
</protein>
<evidence type="ECO:0000313" key="1">
    <source>
        <dbReference type="EMBL" id="KAH7858069.1"/>
    </source>
</evidence>
<proteinExistence type="predicted"/>
<reference evidence="1 2" key="1">
    <citation type="journal article" date="2021" name="Hortic Res">
        <title>High-quality reference genome and annotation aids understanding of berry development for evergreen blueberry (Vaccinium darrowii).</title>
        <authorList>
            <person name="Yu J."/>
            <person name="Hulse-Kemp A.M."/>
            <person name="Babiker E."/>
            <person name="Staton M."/>
        </authorList>
    </citation>
    <scope>NUCLEOTIDE SEQUENCE [LARGE SCALE GENOMIC DNA]</scope>
    <source>
        <strain evidence="2">cv. NJ 8807/NJ 8810</strain>
        <tissue evidence="1">Young leaf</tissue>
    </source>
</reference>
<sequence length="260" mass="29234">MEAILFFFFATTLASTSLAYQTDHLLPLSAGGGATRHHHHHHHHHHQISCSSWHLAVETNNIFGWDIVPGECEEYVANYMLGHQYHEDCFAVTSTALEYAKNLTLVGDGKDIWVFDIDETALSEIDYYSLPDVAFGTKEFNSTKKNEYIKKGTSPALPAVLELYNNLVPLGFKIVFLSASTESRASNLKRAGYHTWEKLILKQKSEHGTSSLAFKSKKRTELVEAGYRILGNMGDQWSDISSSNPGNRTFKLPNPMYYVA</sequence>
<organism evidence="1 2">
    <name type="scientific">Vaccinium darrowii</name>
    <dbReference type="NCBI Taxonomy" id="229202"/>
    <lineage>
        <taxon>Eukaryota</taxon>
        <taxon>Viridiplantae</taxon>
        <taxon>Streptophyta</taxon>
        <taxon>Embryophyta</taxon>
        <taxon>Tracheophyta</taxon>
        <taxon>Spermatophyta</taxon>
        <taxon>Magnoliopsida</taxon>
        <taxon>eudicotyledons</taxon>
        <taxon>Gunneridae</taxon>
        <taxon>Pentapetalae</taxon>
        <taxon>asterids</taxon>
        <taxon>Ericales</taxon>
        <taxon>Ericaceae</taxon>
        <taxon>Vaccinioideae</taxon>
        <taxon>Vaccinieae</taxon>
        <taxon>Vaccinium</taxon>
    </lineage>
</organism>
<dbReference type="EMBL" id="CM037153">
    <property type="protein sequence ID" value="KAH7858069.1"/>
    <property type="molecule type" value="Genomic_DNA"/>
</dbReference>
<accession>A0ACB7YXU2</accession>
<name>A0ACB7YXU2_9ERIC</name>
<keyword evidence="2" id="KW-1185">Reference proteome</keyword>
<evidence type="ECO:0000313" key="2">
    <source>
        <dbReference type="Proteomes" id="UP000828048"/>
    </source>
</evidence>
<comment type="caution">
    <text evidence="1">The sequence shown here is derived from an EMBL/GenBank/DDBJ whole genome shotgun (WGS) entry which is preliminary data.</text>
</comment>
<gene>
    <name evidence="1" type="ORF">Vadar_019649</name>
</gene>